<sequence>MTSFARLWDSVSERRKTEAERAAYWNDAQFVVVDTGIVKYGCRMIGRGRWAALEVGGVNHGIVWTDDDTNLGVTSQIGTDSAGHRLAIARTRAMAAAKIPTSTAFDQMVQDYHAETIYMGLLEDLYAS</sequence>
<dbReference type="EMBL" id="BMMW01000001">
    <property type="protein sequence ID" value="GGK33744.1"/>
    <property type="molecule type" value="Genomic_DNA"/>
</dbReference>
<gene>
    <name evidence="1" type="ORF">GCM10011591_01810</name>
</gene>
<reference evidence="1" key="2">
    <citation type="submission" date="2020-09" db="EMBL/GenBank/DDBJ databases">
        <authorList>
            <person name="Sun Q."/>
            <person name="Zhou Y."/>
        </authorList>
    </citation>
    <scope>NUCLEOTIDE SEQUENCE</scope>
    <source>
        <strain evidence="1">CGMCC 4.7278</strain>
    </source>
</reference>
<protein>
    <submittedName>
        <fullName evidence="1">Uncharacterized protein</fullName>
    </submittedName>
</protein>
<dbReference type="AlphaFoldDB" id="A0A917Q885"/>
<organism evidence="1 2">
    <name type="scientific">Nocardia camponoti</name>
    <dbReference type="NCBI Taxonomy" id="1616106"/>
    <lineage>
        <taxon>Bacteria</taxon>
        <taxon>Bacillati</taxon>
        <taxon>Actinomycetota</taxon>
        <taxon>Actinomycetes</taxon>
        <taxon>Mycobacteriales</taxon>
        <taxon>Nocardiaceae</taxon>
        <taxon>Nocardia</taxon>
    </lineage>
</organism>
<reference evidence="1" key="1">
    <citation type="journal article" date="2014" name="Int. J. Syst. Evol. Microbiol.">
        <title>Complete genome sequence of Corynebacterium casei LMG S-19264T (=DSM 44701T), isolated from a smear-ripened cheese.</title>
        <authorList>
            <consortium name="US DOE Joint Genome Institute (JGI-PGF)"/>
            <person name="Walter F."/>
            <person name="Albersmeier A."/>
            <person name="Kalinowski J."/>
            <person name="Ruckert C."/>
        </authorList>
    </citation>
    <scope>NUCLEOTIDE SEQUENCE</scope>
    <source>
        <strain evidence="1">CGMCC 4.7278</strain>
    </source>
</reference>
<name>A0A917Q885_9NOCA</name>
<dbReference type="Proteomes" id="UP000612956">
    <property type="component" value="Unassembled WGS sequence"/>
</dbReference>
<proteinExistence type="predicted"/>
<accession>A0A917Q885</accession>
<keyword evidence="2" id="KW-1185">Reference proteome</keyword>
<evidence type="ECO:0000313" key="1">
    <source>
        <dbReference type="EMBL" id="GGK33744.1"/>
    </source>
</evidence>
<evidence type="ECO:0000313" key="2">
    <source>
        <dbReference type="Proteomes" id="UP000612956"/>
    </source>
</evidence>
<comment type="caution">
    <text evidence="1">The sequence shown here is derived from an EMBL/GenBank/DDBJ whole genome shotgun (WGS) entry which is preliminary data.</text>
</comment>